<dbReference type="RefSeq" id="WP_244526476.1">
    <property type="nucleotide sequence ID" value="NZ_CATLQZ010000008.1"/>
</dbReference>
<dbReference type="Pfam" id="PF00583">
    <property type="entry name" value="Acetyltransf_1"/>
    <property type="match status" value="1"/>
</dbReference>
<keyword evidence="5" id="KW-1185">Reference proteome</keyword>
<keyword evidence="2" id="KW-0012">Acyltransferase</keyword>
<organism evidence="4 5">
    <name type="scientific">Marinovum algicola</name>
    <dbReference type="NCBI Taxonomy" id="42444"/>
    <lineage>
        <taxon>Bacteria</taxon>
        <taxon>Pseudomonadati</taxon>
        <taxon>Pseudomonadota</taxon>
        <taxon>Alphaproteobacteria</taxon>
        <taxon>Rhodobacterales</taxon>
        <taxon>Roseobacteraceae</taxon>
        <taxon>Marinovum</taxon>
    </lineage>
</organism>
<dbReference type="SUPFAM" id="SSF55729">
    <property type="entry name" value="Acyl-CoA N-acyltransferases (Nat)"/>
    <property type="match status" value="1"/>
</dbReference>
<keyword evidence="1" id="KW-0808">Transferase</keyword>
<dbReference type="EMBL" id="FNYY01000005">
    <property type="protein sequence ID" value="SEJ42027.1"/>
    <property type="molecule type" value="Genomic_DNA"/>
</dbReference>
<evidence type="ECO:0000313" key="4">
    <source>
        <dbReference type="EMBL" id="SEJ42027.1"/>
    </source>
</evidence>
<dbReference type="Gene3D" id="3.40.630.30">
    <property type="match status" value="1"/>
</dbReference>
<dbReference type="Proteomes" id="UP000182932">
    <property type="component" value="Unassembled WGS sequence"/>
</dbReference>
<dbReference type="InterPro" id="IPR000182">
    <property type="entry name" value="GNAT_dom"/>
</dbReference>
<dbReference type="PANTHER" id="PTHR43877:SF5">
    <property type="entry name" value="BLL8307 PROTEIN"/>
    <property type="match status" value="1"/>
</dbReference>
<evidence type="ECO:0000313" key="5">
    <source>
        <dbReference type="Proteomes" id="UP000182932"/>
    </source>
</evidence>
<evidence type="ECO:0000256" key="1">
    <source>
        <dbReference type="ARBA" id="ARBA00022679"/>
    </source>
</evidence>
<reference evidence="4 5" key="1">
    <citation type="submission" date="2016-10" db="EMBL/GenBank/DDBJ databases">
        <authorList>
            <person name="Varghese N."/>
            <person name="Submissions S."/>
        </authorList>
    </citation>
    <scope>NUCLEOTIDE SEQUENCE [LARGE SCALE GENOMIC DNA]</scope>
    <source>
        <strain evidence="4 5">FF3</strain>
    </source>
</reference>
<dbReference type="GeneID" id="80818252"/>
<evidence type="ECO:0000256" key="2">
    <source>
        <dbReference type="ARBA" id="ARBA00023315"/>
    </source>
</evidence>
<dbReference type="GO" id="GO:0016747">
    <property type="term" value="F:acyltransferase activity, transferring groups other than amino-acyl groups"/>
    <property type="evidence" value="ECO:0007669"/>
    <property type="project" value="InterPro"/>
</dbReference>
<feature type="domain" description="N-acetyltransferase" evidence="3">
    <location>
        <begin position="9"/>
        <end position="157"/>
    </location>
</feature>
<dbReference type="InterPro" id="IPR016181">
    <property type="entry name" value="Acyl_CoA_acyltransferase"/>
</dbReference>
<gene>
    <name evidence="4" type="ORF">SAMN04487940_105288</name>
</gene>
<dbReference type="PROSITE" id="PS51186">
    <property type="entry name" value="GNAT"/>
    <property type="match status" value="1"/>
</dbReference>
<sequence length="157" mass="16629">MILHGDITVGAAKAEEADVAALLMRHHAMMRAQSPEESCHVQTLTELTRDAAQVLACRRGGLLLGVGAFKPLDAAHAELKSMHVISEARGQGAGRALLLALLEAARQAGHRRISLETGSAPEFTAARGLYAAQGFTPCPPFGGYVDDPLSLYMTRAL</sequence>
<dbReference type="PANTHER" id="PTHR43877">
    <property type="entry name" value="AMINOALKYLPHOSPHONATE N-ACETYLTRANSFERASE-RELATED-RELATED"/>
    <property type="match status" value="1"/>
</dbReference>
<proteinExistence type="predicted"/>
<name>A0A975W9T4_9RHOB</name>
<evidence type="ECO:0000259" key="3">
    <source>
        <dbReference type="PROSITE" id="PS51186"/>
    </source>
</evidence>
<comment type="caution">
    <text evidence="4">The sequence shown here is derived from an EMBL/GenBank/DDBJ whole genome shotgun (WGS) entry which is preliminary data.</text>
</comment>
<dbReference type="InterPro" id="IPR050832">
    <property type="entry name" value="Bact_Acetyltransf"/>
</dbReference>
<protein>
    <submittedName>
        <fullName evidence="4">Acetyltransferase</fullName>
    </submittedName>
</protein>
<accession>A0A975W9T4</accession>
<dbReference type="AlphaFoldDB" id="A0A975W9T4"/>